<evidence type="ECO:0000313" key="2">
    <source>
        <dbReference type="Proteomes" id="UP000219688"/>
    </source>
</evidence>
<dbReference type="Proteomes" id="UP000219688">
    <property type="component" value="Unassembled WGS sequence"/>
</dbReference>
<reference evidence="2" key="1">
    <citation type="submission" date="2017-08" db="EMBL/GenBank/DDBJ databases">
        <authorList>
            <person name="Varghese N."/>
            <person name="Submissions S."/>
        </authorList>
    </citation>
    <scope>NUCLEOTIDE SEQUENCE [LARGE SCALE GENOMIC DNA]</scope>
    <source>
        <strain evidence="2">USBA17B2</strain>
    </source>
</reference>
<dbReference type="AlphaFoldDB" id="A0A285VXS5"/>
<dbReference type="Pfam" id="PF11066">
    <property type="entry name" value="DUF2867"/>
    <property type="match status" value="1"/>
</dbReference>
<protein>
    <recommendedName>
        <fullName evidence="3">Polyketide cyclase / dehydrase and lipid transport</fullName>
    </recommendedName>
</protein>
<organism evidence="1 2">
    <name type="scientific">Ornithinimicrobium cerasi</name>
    <dbReference type="NCBI Taxonomy" id="2248773"/>
    <lineage>
        <taxon>Bacteria</taxon>
        <taxon>Bacillati</taxon>
        <taxon>Actinomycetota</taxon>
        <taxon>Actinomycetes</taxon>
        <taxon>Micrococcales</taxon>
        <taxon>Ornithinimicrobiaceae</taxon>
        <taxon>Ornithinimicrobium</taxon>
    </lineage>
</organism>
<proteinExistence type="predicted"/>
<keyword evidence="2" id="KW-1185">Reference proteome</keyword>
<evidence type="ECO:0008006" key="3">
    <source>
        <dbReference type="Google" id="ProtNLM"/>
    </source>
</evidence>
<accession>A0A285VXS5</accession>
<evidence type="ECO:0000313" key="1">
    <source>
        <dbReference type="EMBL" id="SOC58398.1"/>
    </source>
</evidence>
<sequence length="171" mass="19224">MTLLPDRDGVFRERRTVRVDAPVDVTWSCIADLGGAPGWYAANRLWALRGRVDRLLGGPGLRSRPDRALRTGDAVDGWRVHDIRHGRSLTLRSEQRMPGRAFLTHEAVAAPDGPTSVLEQRLEWHPDGWRGRLMWWLELPAHVLVMRAMVRGMGAAAERRAARPDLANLLS</sequence>
<dbReference type="RefSeq" id="WP_097189451.1">
    <property type="nucleotide sequence ID" value="NZ_OBQK01000034.1"/>
</dbReference>
<gene>
    <name evidence="1" type="ORF">SAMN05421879_1348</name>
</gene>
<dbReference type="InterPro" id="IPR021295">
    <property type="entry name" value="DUF2867"/>
</dbReference>
<dbReference type="SUPFAM" id="SSF55961">
    <property type="entry name" value="Bet v1-like"/>
    <property type="match status" value="1"/>
</dbReference>
<dbReference type="EMBL" id="OBQK01000034">
    <property type="protein sequence ID" value="SOC58398.1"/>
    <property type="molecule type" value="Genomic_DNA"/>
</dbReference>
<name>A0A285VXS5_9MICO</name>